<dbReference type="InterPro" id="IPR005744">
    <property type="entry name" value="Hy-lIII"/>
</dbReference>
<feature type="transmembrane region" description="Helical" evidence="6">
    <location>
        <begin position="47"/>
        <end position="67"/>
    </location>
</feature>
<feature type="transmembrane region" description="Helical" evidence="6">
    <location>
        <begin position="139"/>
        <end position="160"/>
    </location>
</feature>
<feature type="transmembrane region" description="Helical" evidence="6">
    <location>
        <begin position="166"/>
        <end position="184"/>
    </location>
</feature>
<organism evidence="7">
    <name type="scientific">marine metagenome</name>
    <dbReference type="NCBI Taxonomy" id="408172"/>
    <lineage>
        <taxon>unclassified sequences</taxon>
        <taxon>metagenomes</taxon>
        <taxon>ecological metagenomes</taxon>
    </lineage>
</organism>
<dbReference type="PANTHER" id="PTHR20855">
    <property type="entry name" value="ADIPOR/PROGESTIN RECEPTOR-RELATED"/>
    <property type="match status" value="1"/>
</dbReference>
<evidence type="ECO:0000256" key="2">
    <source>
        <dbReference type="ARBA" id="ARBA00022475"/>
    </source>
</evidence>
<evidence type="ECO:0000256" key="6">
    <source>
        <dbReference type="SAM" id="Phobius"/>
    </source>
</evidence>
<evidence type="ECO:0000256" key="3">
    <source>
        <dbReference type="ARBA" id="ARBA00022692"/>
    </source>
</evidence>
<keyword evidence="3 6" id="KW-0812">Transmembrane</keyword>
<name>A0A381WCK2_9ZZZZ</name>
<dbReference type="GO" id="GO:0005886">
    <property type="term" value="C:plasma membrane"/>
    <property type="evidence" value="ECO:0007669"/>
    <property type="project" value="UniProtKB-SubCell"/>
</dbReference>
<dbReference type="AlphaFoldDB" id="A0A381WCK2"/>
<dbReference type="GO" id="GO:0140911">
    <property type="term" value="F:pore-forming activity"/>
    <property type="evidence" value="ECO:0007669"/>
    <property type="project" value="InterPro"/>
</dbReference>
<feature type="transmembrane region" description="Helical" evidence="6">
    <location>
        <begin position="21"/>
        <end position="41"/>
    </location>
</feature>
<keyword evidence="5 6" id="KW-0472">Membrane</keyword>
<proteinExistence type="predicted"/>
<dbReference type="InterPro" id="IPR004254">
    <property type="entry name" value="AdipoR/HlyIII-related"/>
</dbReference>
<keyword evidence="2" id="KW-1003">Cell membrane</keyword>
<feature type="transmembrane region" description="Helical" evidence="6">
    <location>
        <begin position="112"/>
        <end position="132"/>
    </location>
</feature>
<dbReference type="Pfam" id="PF03006">
    <property type="entry name" value="HlyIII"/>
    <property type="match status" value="1"/>
</dbReference>
<sequence>MDSQNKPFSSESLSERLFNTITHGIGSVLSIVALVLMVVYASYNSDAWSIVGVSIFGSTLILLYMSSTLYHAFSSGRVKQIFKTLDQSFIYLLIAGTYTPVLLITLRNTLGWTVFVLVWAMAIGGITHRIFFFDKLKKLSLVSYIVMGWLSLIVFKSLLNAAPAELVVWLLIGGAFYTGGLIFYSWEKLPFNHAIWHLFVLGGSFSHFMGIYLYLV</sequence>
<comment type="subcellular location">
    <subcellularLocation>
        <location evidence="1">Cell membrane</location>
        <topology evidence="1">Multi-pass membrane protein</topology>
    </subcellularLocation>
</comment>
<evidence type="ECO:0000256" key="1">
    <source>
        <dbReference type="ARBA" id="ARBA00004651"/>
    </source>
</evidence>
<evidence type="ECO:0000256" key="4">
    <source>
        <dbReference type="ARBA" id="ARBA00022989"/>
    </source>
</evidence>
<reference evidence="7" key="1">
    <citation type="submission" date="2018-05" db="EMBL/GenBank/DDBJ databases">
        <authorList>
            <person name="Lanie J.A."/>
            <person name="Ng W.-L."/>
            <person name="Kazmierczak K.M."/>
            <person name="Andrzejewski T.M."/>
            <person name="Davidsen T.M."/>
            <person name="Wayne K.J."/>
            <person name="Tettelin H."/>
            <person name="Glass J.I."/>
            <person name="Rusch D."/>
            <person name="Podicherti R."/>
            <person name="Tsui H.-C.T."/>
            <person name="Winkler M.E."/>
        </authorList>
    </citation>
    <scope>NUCLEOTIDE SEQUENCE</scope>
</reference>
<evidence type="ECO:0008006" key="8">
    <source>
        <dbReference type="Google" id="ProtNLM"/>
    </source>
</evidence>
<dbReference type="PANTHER" id="PTHR20855:SF3">
    <property type="entry name" value="LD03007P"/>
    <property type="match status" value="1"/>
</dbReference>
<evidence type="ECO:0000313" key="7">
    <source>
        <dbReference type="EMBL" id="SVA50260.1"/>
    </source>
</evidence>
<feature type="transmembrane region" description="Helical" evidence="6">
    <location>
        <begin position="88"/>
        <end position="106"/>
    </location>
</feature>
<evidence type="ECO:0000256" key="5">
    <source>
        <dbReference type="ARBA" id="ARBA00023136"/>
    </source>
</evidence>
<keyword evidence="4 6" id="KW-1133">Transmembrane helix</keyword>
<protein>
    <recommendedName>
        <fullName evidence="8">Hemolysin III family channel protein</fullName>
    </recommendedName>
</protein>
<gene>
    <name evidence="7" type="ORF">METZ01_LOCUS103114</name>
</gene>
<accession>A0A381WCK2</accession>
<feature type="transmembrane region" description="Helical" evidence="6">
    <location>
        <begin position="196"/>
        <end position="215"/>
    </location>
</feature>
<dbReference type="EMBL" id="UINC01011381">
    <property type="protein sequence ID" value="SVA50260.1"/>
    <property type="molecule type" value="Genomic_DNA"/>
</dbReference>
<dbReference type="NCBIfam" id="TIGR01065">
    <property type="entry name" value="hlyIII"/>
    <property type="match status" value="1"/>
</dbReference>